<dbReference type="EMBL" id="OU594943">
    <property type="protein sequence ID" value="CAG9283838.1"/>
    <property type="molecule type" value="Genomic_DNA"/>
</dbReference>
<dbReference type="OMA" id="EYEKYRH"/>
<dbReference type="Pfam" id="PF05347">
    <property type="entry name" value="Complex1_LYR"/>
    <property type="match status" value="1"/>
</dbReference>
<accession>A0A8J9X534</accession>
<feature type="domain" description="Complex 1 LYR protein" evidence="1">
    <location>
        <begin position="9"/>
        <end position="65"/>
    </location>
</feature>
<dbReference type="Proteomes" id="UP000836788">
    <property type="component" value="Chromosome 2"/>
</dbReference>
<dbReference type="GO" id="GO:0005739">
    <property type="term" value="C:mitochondrion"/>
    <property type="evidence" value="ECO:0007669"/>
    <property type="project" value="TreeGrafter"/>
</dbReference>
<dbReference type="InterPro" id="IPR051522">
    <property type="entry name" value="ISC_assembly_LYR"/>
</dbReference>
<gene>
    <name evidence="2" type="ORF">PTTT1_LOCUS24099</name>
</gene>
<dbReference type="GO" id="GO:0016226">
    <property type="term" value="P:iron-sulfur cluster assembly"/>
    <property type="evidence" value="ECO:0007669"/>
    <property type="project" value="TreeGrafter"/>
</dbReference>
<dbReference type="AlphaFoldDB" id="A0A8J9X534"/>
<dbReference type="InterPro" id="IPR008011">
    <property type="entry name" value="Complex1_LYR_dom"/>
</dbReference>
<evidence type="ECO:0000259" key="1">
    <source>
        <dbReference type="Pfam" id="PF05347"/>
    </source>
</evidence>
<dbReference type="CDD" id="cd20251">
    <property type="entry name" value="Complex1_LYR_SF"/>
    <property type="match status" value="1"/>
</dbReference>
<reference evidence="2" key="1">
    <citation type="submission" date="2022-02" db="EMBL/GenBank/DDBJ databases">
        <authorList>
            <person name="Giguere J D."/>
        </authorList>
    </citation>
    <scope>NUCLEOTIDE SEQUENCE</scope>
    <source>
        <strain evidence="2">CCAP 1055/1</strain>
    </source>
</reference>
<dbReference type="GO" id="GO:1990221">
    <property type="term" value="C:L-cysteine desulfurase complex"/>
    <property type="evidence" value="ECO:0007669"/>
    <property type="project" value="TreeGrafter"/>
</dbReference>
<organism evidence="2">
    <name type="scientific">Phaeodactylum tricornutum</name>
    <name type="common">Diatom</name>
    <dbReference type="NCBI Taxonomy" id="2850"/>
    <lineage>
        <taxon>Eukaryota</taxon>
        <taxon>Sar</taxon>
        <taxon>Stramenopiles</taxon>
        <taxon>Ochrophyta</taxon>
        <taxon>Bacillariophyta</taxon>
        <taxon>Bacillariophyceae</taxon>
        <taxon>Bacillariophycidae</taxon>
        <taxon>Naviculales</taxon>
        <taxon>Phaeodactylaceae</taxon>
        <taxon>Phaeodactylum</taxon>
    </lineage>
</organism>
<sequence length="87" mass="10103">MVVPATRAKALSLYRQLLRGAEKMPTPNRRKFVVKKTRTEFRSNKSLTDPDEIQFCIRLADTNLDTVMIQAEHLTRLMKDPTYHADI</sequence>
<evidence type="ECO:0000313" key="2">
    <source>
        <dbReference type="EMBL" id="CAG9283838.1"/>
    </source>
</evidence>
<proteinExistence type="predicted"/>
<name>A0A8J9X534_PHATR</name>
<protein>
    <recommendedName>
        <fullName evidence="1">Complex 1 LYR protein domain-containing protein</fullName>
    </recommendedName>
</protein>
<dbReference type="PANTHER" id="PTHR13166">
    <property type="entry name" value="PROTEIN C6ORF149"/>
    <property type="match status" value="1"/>
</dbReference>
<dbReference type="PANTHER" id="PTHR13166:SF7">
    <property type="entry name" value="LYR MOTIF-CONTAINING PROTEIN 4"/>
    <property type="match status" value="1"/>
</dbReference>